<comment type="caution">
    <text evidence="2">The sequence shown here is derived from an EMBL/GenBank/DDBJ whole genome shotgun (WGS) entry which is preliminary data.</text>
</comment>
<keyword evidence="2" id="KW-0449">Lipoprotein</keyword>
<dbReference type="AlphaFoldDB" id="F7Q3S4"/>
<proteinExistence type="predicted"/>
<dbReference type="Proteomes" id="UP000006242">
    <property type="component" value="Unassembled WGS sequence"/>
</dbReference>
<evidence type="ECO:0000256" key="1">
    <source>
        <dbReference type="SAM" id="SignalP"/>
    </source>
</evidence>
<dbReference type="RefSeq" id="WP_006912157.1">
    <property type="nucleotide sequence ID" value="NZ_AFNV02000019.1"/>
</dbReference>
<feature type="chain" id="PRO_5003360082" evidence="1">
    <location>
        <begin position="29"/>
        <end position="266"/>
    </location>
</feature>
<dbReference type="EMBL" id="AFNV02000019">
    <property type="protein sequence ID" value="ERJ18386.1"/>
    <property type="molecule type" value="Genomic_DNA"/>
</dbReference>
<sequence length="266" mass="29744">MHNNKALRPLAFVLASSVLVFTATGVLAQNSDQSNDTRCFNGYGYTLDGGEYRYTEHHEQHFAGDTLRSWDVTYVGTNGDTIATKHLEFADSETVPTYKLEIPADGYVEGIRHDNGRWTMFRRESANADEQTKDFTIEPPMAADSGFDRLVRQHFDELTAGQTVPFKFAAAGRQAVIKLRAKQTGTTTFEGKQALVFDAELDMFLVNFFVDSLKLTYDPDTKRLLEYEGIGNMHNDAGEVYPVRVTYASEMPQIARQQGAPAAECN</sequence>
<dbReference type="OrthoDB" id="1491713at2"/>
<protein>
    <submittedName>
        <fullName evidence="2">Lipoprotein</fullName>
    </submittedName>
</protein>
<evidence type="ECO:0000313" key="3">
    <source>
        <dbReference type="Proteomes" id="UP000006242"/>
    </source>
</evidence>
<reference evidence="2 3" key="1">
    <citation type="journal article" date="2011" name="J. Bacteriol.">
        <title>Genome sequence of Salinisphaera shabanensis, a gammaproteobacterium from the harsh, variable environment of the brine-seawater interface of the Shaban Deep in the Red Sea.</title>
        <authorList>
            <person name="Antunes A."/>
            <person name="Alam I."/>
            <person name="Bajic V.B."/>
            <person name="Stingl U."/>
        </authorList>
    </citation>
    <scope>NUCLEOTIDE SEQUENCE [LARGE SCALE GENOMIC DNA]</scope>
    <source>
        <strain evidence="2 3">E1L3A</strain>
    </source>
</reference>
<keyword evidence="3" id="KW-1185">Reference proteome</keyword>
<dbReference type="eggNOG" id="ENOG50330GY">
    <property type="taxonomic scope" value="Bacteria"/>
</dbReference>
<reference evidence="2 3" key="2">
    <citation type="journal article" date="2013" name="PLoS ONE">
        <title>INDIGO - INtegrated Data Warehouse of MIcrobial GenOmes with Examples from the Red Sea Extremophiles.</title>
        <authorList>
            <person name="Alam I."/>
            <person name="Antunes A."/>
            <person name="Kamau A.A."/>
            <person name="Ba Alawi W."/>
            <person name="Kalkatawi M."/>
            <person name="Stingl U."/>
            <person name="Bajic V.B."/>
        </authorList>
    </citation>
    <scope>NUCLEOTIDE SEQUENCE [LARGE SCALE GENOMIC DNA]</scope>
    <source>
        <strain evidence="2 3">E1L3A</strain>
    </source>
</reference>
<evidence type="ECO:0000313" key="2">
    <source>
        <dbReference type="EMBL" id="ERJ18386.1"/>
    </source>
</evidence>
<feature type="signal peptide" evidence="1">
    <location>
        <begin position="1"/>
        <end position="28"/>
    </location>
</feature>
<organism evidence="2 3">
    <name type="scientific">Salinisphaera shabanensis E1L3A</name>
    <dbReference type="NCBI Taxonomy" id="1033802"/>
    <lineage>
        <taxon>Bacteria</taxon>
        <taxon>Pseudomonadati</taxon>
        <taxon>Pseudomonadota</taxon>
        <taxon>Gammaproteobacteria</taxon>
        <taxon>Salinisphaerales</taxon>
        <taxon>Salinisphaeraceae</taxon>
        <taxon>Salinisphaera</taxon>
    </lineage>
</organism>
<keyword evidence="1" id="KW-0732">Signal</keyword>
<gene>
    <name evidence="2" type="ORF">SSPSH_002667</name>
</gene>
<dbReference type="STRING" id="1033802.SSPSH_002667"/>
<name>F7Q3S4_9GAMM</name>
<accession>F7Q3S4</accession>